<evidence type="ECO:0000259" key="2">
    <source>
        <dbReference type="Pfam" id="PF03061"/>
    </source>
</evidence>
<organism evidence="3 4">
    <name type="scientific">Ophiocordyceps camponoti-floridani</name>
    <dbReference type="NCBI Taxonomy" id="2030778"/>
    <lineage>
        <taxon>Eukaryota</taxon>
        <taxon>Fungi</taxon>
        <taxon>Dikarya</taxon>
        <taxon>Ascomycota</taxon>
        <taxon>Pezizomycotina</taxon>
        <taxon>Sordariomycetes</taxon>
        <taxon>Hypocreomycetidae</taxon>
        <taxon>Hypocreales</taxon>
        <taxon>Ophiocordycipitaceae</taxon>
        <taxon>Ophiocordyceps</taxon>
    </lineage>
</organism>
<dbReference type="Pfam" id="PF03061">
    <property type="entry name" value="4HBT"/>
    <property type="match status" value="1"/>
</dbReference>
<comment type="similarity">
    <text evidence="1">Belongs to the thioesterase PaaI family.</text>
</comment>
<dbReference type="SUPFAM" id="SSF54637">
    <property type="entry name" value="Thioesterase/thiol ester dehydrase-isomerase"/>
    <property type="match status" value="1"/>
</dbReference>
<dbReference type="PANTHER" id="PTHR21660:SF57">
    <property type="entry name" value="PAAI THIOESTERASE"/>
    <property type="match status" value="1"/>
</dbReference>
<evidence type="ECO:0000256" key="1">
    <source>
        <dbReference type="ARBA" id="ARBA00008324"/>
    </source>
</evidence>
<proteinExistence type="inferred from homology"/>
<sequence>MVSKALTPTQFTKAVMRSFMAESGLERRLFPGNQFKVLSASAGRVDFELSILSSHTNRLKSLHGGTIASIVDLGGSLAVASMGRFYTGVSTDISVTYIAPGGEAGDVLKGTAICDKMGGKLAYTRVTLVNQKGQLAAHGSHTKYVANKNVETPYVPPQEFSDVEDIDKVD</sequence>
<dbReference type="AlphaFoldDB" id="A0A8H4VGR4"/>
<dbReference type="GO" id="GO:0047617">
    <property type="term" value="F:fatty acyl-CoA hydrolase activity"/>
    <property type="evidence" value="ECO:0007669"/>
    <property type="project" value="InterPro"/>
</dbReference>
<dbReference type="EMBL" id="JAACLJ010000001">
    <property type="protein sequence ID" value="KAF4595467.1"/>
    <property type="molecule type" value="Genomic_DNA"/>
</dbReference>
<comment type="caution">
    <text evidence="3">The sequence shown here is derived from an EMBL/GenBank/DDBJ whole genome shotgun (WGS) entry which is preliminary data.</text>
</comment>
<dbReference type="InterPro" id="IPR006683">
    <property type="entry name" value="Thioestr_dom"/>
</dbReference>
<dbReference type="Proteomes" id="UP000562929">
    <property type="component" value="Unassembled WGS sequence"/>
</dbReference>
<dbReference type="Gene3D" id="3.10.129.10">
    <property type="entry name" value="Hotdog Thioesterase"/>
    <property type="match status" value="1"/>
</dbReference>
<dbReference type="CDD" id="cd03443">
    <property type="entry name" value="PaaI_thioesterase"/>
    <property type="match status" value="1"/>
</dbReference>
<dbReference type="InterPro" id="IPR029069">
    <property type="entry name" value="HotDog_dom_sf"/>
</dbReference>
<feature type="domain" description="Thioesterase" evidence="2">
    <location>
        <begin position="61"/>
        <end position="136"/>
    </location>
</feature>
<reference evidence="3 4" key="1">
    <citation type="journal article" date="2020" name="G3 (Bethesda)">
        <title>Genetic Underpinnings of Host Manipulation by Ophiocordyceps as Revealed by Comparative Transcriptomics.</title>
        <authorList>
            <person name="Will I."/>
            <person name="Das B."/>
            <person name="Trinh T."/>
            <person name="Brachmann A."/>
            <person name="Ohm R.A."/>
            <person name="de Bekker C."/>
        </authorList>
    </citation>
    <scope>NUCLEOTIDE SEQUENCE [LARGE SCALE GENOMIC DNA]</scope>
    <source>
        <strain evidence="3 4">EC05</strain>
    </source>
</reference>
<evidence type="ECO:0000313" key="3">
    <source>
        <dbReference type="EMBL" id="KAF4595467.1"/>
    </source>
</evidence>
<keyword evidence="4" id="KW-1185">Reference proteome</keyword>
<dbReference type="OrthoDB" id="46529at2759"/>
<dbReference type="InterPro" id="IPR039298">
    <property type="entry name" value="ACOT13"/>
</dbReference>
<evidence type="ECO:0000313" key="4">
    <source>
        <dbReference type="Proteomes" id="UP000562929"/>
    </source>
</evidence>
<protein>
    <submittedName>
        <fullName evidence="3">Thioesterase superfamily protein</fullName>
    </submittedName>
</protein>
<gene>
    <name evidence="3" type="ORF">GQ602_001080</name>
</gene>
<dbReference type="PANTHER" id="PTHR21660">
    <property type="entry name" value="THIOESTERASE SUPERFAMILY MEMBER-RELATED"/>
    <property type="match status" value="1"/>
</dbReference>
<name>A0A8H4VGR4_9HYPO</name>
<dbReference type="FunFam" id="3.10.129.10:FF:000033">
    <property type="entry name" value="acyl-coenzyme A thioesterase 13"/>
    <property type="match status" value="1"/>
</dbReference>
<accession>A0A8H4VGR4</accession>